<gene>
    <name evidence="3" type="ORF">FPZ41_00690</name>
    <name evidence="4" type="ORF">FPZ41_01395</name>
</gene>
<feature type="compositionally biased region" description="Basic residues" evidence="1">
    <location>
        <begin position="84"/>
        <end position="98"/>
    </location>
</feature>
<sequence length="421" mass="47060">MRGGRAASSQPQPAPHAEEFSLGSHTSPPLPTPPNRRVADGPWLTGRDPTRRPRDGRAPSGRSHAGSRRRIRRPSVVPAEPLHRGRPSRLPRHRHPARRGAAVTATYQDLPVYSTGSAPIGLMTRAQLRGAGRRLRPGQKDRPQAWLYCMPRHHHAPLYALDQTAAQPKSTPAQLAALSAGRALWWKQRACPLCDEIHKGWCEQEFMTMLRQDHDAAAGWARQVLDDPTCVVLDTETTGLHDGARIVEIAVLSVDGSVLLDSLINPGVPIPAEATRIHGITDDMVKTAPGFSDLLVQLTGALINRKVVIYNRDFDKRRLAVELHHHYRTRWVNLEKPRNGRRRIHPAARAWLAAQTWEDCAMGAYAEWCGDWTWDYDFRDNQPLYTQGDYRWQPLPGAGHRAADDCRAVIDTLKKMATDAS</sequence>
<dbReference type="CDD" id="cd06127">
    <property type="entry name" value="DEDDh"/>
    <property type="match status" value="1"/>
</dbReference>
<dbReference type="AlphaFoldDB" id="A0A5N8WIY7"/>
<proteinExistence type="predicted"/>
<dbReference type="GO" id="GO:0008408">
    <property type="term" value="F:3'-5' exonuclease activity"/>
    <property type="evidence" value="ECO:0007669"/>
    <property type="project" value="TreeGrafter"/>
</dbReference>
<organism evidence="3 5">
    <name type="scientific">Streptomyces acidicola</name>
    <dbReference type="NCBI Taxonomy" id="2596892"/>
    <lineage>
        <taxon>Bacteria</taxon>
        <taxon>Bacillati</taxon>
        <taxon>Actinomycetota</taxon>
        <taxon>Actinomycetes</taxon>
        <taxon>Kitasatosporales</taxon>
        <taxon>Streptomycetaceae</taxon>
        <taxon>Streptomyces</taxon>
    </lineage>
</organism>
<dbReference type="EMBL" id="VMNX01000001">
    <property type="protein sequence ID" value="MPY47316.1"/>
    <property type="molecule type" value="Genomic_DNA"/>
</dbReference>
<feature type="compositionally biased region" description="Basic and acidic residues" evidence="1">
    <location>
        <begin position="48"/>
        <end position="57"/>
    </location>
</feature>
<dbReference type="GO" id="GO:0045004">
    <property type="term" value="P:DNA replication proofreading"/>
    <property type="evidence" value="ECO:0007669"/>
    <property type="project" value="TreeGrafter"/>
</dbReference>
<dbReference type="PANTHER" id="PTHR30231:SF41">
    <property type="entry name" value="DNA POLYMERASE III SUBUNIT EPSILON"/>
    <property type="match status" value="1"/>
</dbReference>
<evidence type="ECO:0000259" key="2">
    <source>
        <dbReference type="SMART" id="SM00479"/>
    </source>
</evidence>
<dbReference type="Pfam" id="PF00929">
    <property type="entry name" value="RNase_T"/>
    <property type="match status" value="1"/>
</dbReference>
<feature type="compositionally biased region" description="Low complexity" evidence="1">
    <location>
        <begin position="1"/>
        <end position="11"/>
    </location>
</feature>
<dbReference type="Gene3D" id="3.30.420.10">
    <property type="entry name" value="Ribonuclease H-like superfamily/Ribonuclease H"/>
    <property type="match status" value="1"/>
</dbReference>
<feature type="domain" description="Exonuclease" evidence="2">
    <location>
        <begin position="229"/>
        <end position="421"/>
    </location>
</feature>
<keyword evidence="5" id="KW-1185">Reference proteome</keyword>
<evidence type="ECO:0000256" key="1">
    <source>
        <dbReference type="SAM" id="MobiDB-lite"/>
    </source>
</evidence>
<dbReference type="GO" id="GO:0003676">
    <property type="term" value="F:nucleic acid binding"/>
    <property type="evidence" value="ECO:0007669"/>
    <property type="project" value="InterPro"/>
</dbReference>
<dbReference type="Proteomes" id="UP000373149">
    <property type="component" value="Unassembled WGS sequence"/>
</dbReference>
<dbReference type="PANTHER" id="PTHR30231">
    <property type="entry name" value="DNA POLYMERASE III SUBUNIT EPSILON"/>
    <property type="match status" value="1"/>
</dbReference>
<dbReference type="SUPFAM" id="SSF53098">
    <property type="entry name" value="Ribonuclease H-like"/>
    <property type="match status" value="1"/>
</dbReference>
<dbReference type="EMBL" id="VMNX01000001">
    <property type="protein sequence ID" value="MPY47177.1"/>
    <property type="molecule type" value="Genomic_DNA"/>
</dbReference>
<dbReference type="SMART" id="SM00479">
    <property type="entry name" value="EXOIII"/>
    <property type="match status" value="1"/>
</dbReference>
<evidence type="ECO:0000313" key="5">
    <source>
        <dbReference type="Proteomes" id="UP000373149"/>
    </source>
</evidence>
<reference evidence="3 5" key="1">
    <citation type="submission" date="2019-09" db="EMBL/GenBank/DDBJ databases">
        <authorList>
            <person name="Duangmal K."/>
            <person name="Teo W.F.A."/>
            <person name="Lipun K."/>
        </authorList>
    </citation>
    <scope>NUCLEOTIDE SEQUENCE [LARGE SCALE GENOMIC DNA]</scope>
    <source>
        <strain evidence="3 5">K1PN6</strain>
    </source>
</reference>
<dbReference type="InterPro" id="IPR012337">
    <property type="entry name" value="RNaseH-like_sf"/>
</dbReference>
<evidence type="ECO:0000313" key="3">
    <source>
        <dbReference type="EMBL" id="MPY47177.1"/>
    </source>
</evidence>
<dbReference type="InterPro" id="IPR036397">
    <property type="entry name" value="RNaseH_sf"/>
</dbReference>
<comment type="caution">
    <text evidence="3">The sequence shown here is derived from an EMBL/GenBank/DDBJ whole genome shotgun (WGS) entry which is preliminary data.</text>
</comment>
<dbReference type="GO" id="GO:0005829">
    <property type="term" value="C:cytosol"/>
    <property type="evidence" value="ECO:0007669"/>
    <property type="project" value="TreeGrafter"/>
</dbReference>
<evidence type="ECO:0000313" key="4">
    <source>
        <dbReference type="EMBL" id="MPY47316.1"/>
    </source>
</evidence>
<accession>A0A5N8WIY7</accession>
<dbReference type="InterPro" id="IPR013520">
    <property type="entry name" value="Ribonucl_H"/>
</dbReference>
<feature type="region of interest" description="Disordered" evidence="1">
    <location>
        <begin position="1"/>
        <end position="101"/>
    </location>
</feature>
<protein>
    <recommendedName>
        <fullName evidence="2">Exonuclease domain-containing protein</fullName>
    </recommendedName>
</protein>
<name>A0A5N8WIY7_9ACTN</name>